<evidence type="ECO:0000259" key="2">
    <source>
        <dbReference type="Pfam" id="PF13670"/>
    </source>
</evidence>
<dbReference type="OrthoDB" id="7933638at2"/>
<gene>
    <name evidence="3" type="ORF">SAMN02982922_2576</name>
</gene>
<protein>
    <submittedName>
        <fullName evidence="3">Peptidase propeptide and YPEB domain-containing protein</fullName>
    </submittedName>
</protein>
<dbReference type="EMBL" id="FXBL01000004">
    <property type="protein sequence ID" value="SMH41453.1"/>
    <property type="molecule type" value="Genomic_DNA"/>
</dbReference>
<keyword evidence="4" id="KW-1185">Reference proteome</keyword>
<dbReference type="InterPro" id="IPR025711">
    <property type="entry name" value="PepSY"/>
</dbReference>
<feature type="signal peptide" evidence="1">
    <location>
        <begin position="1"/>
        <end position="20"/>
    </location>
</feature>
<evidence type="ECO:0000313" key="4">
    <source>
        <dbReference type="Proteomes" id="UP000193083"/>
    </source>
</evidence>
<feature type="domain" description="PepSY" evidence="2">
    <location>
        <begin position="6"/>
        <end position="83"/>
    </location>
</feature>
<evidence type="ECO:0000256" key="1">
    <source>
        <dbReference type="SAM" id="SignalP"/>
    </source>
</evidence>
<dbReference type="AlphaFoldDB" id="A0A1X7NUP4"/>
<dbReference type="Proteomes" id="UP000193083">
    <property type="component" value="Unassembled WGS sequence"/>
</dbReference>
<keyword evidence="1" id="KW-0732">Signal</keyword>
<reference evidence="4" key="1">
    <citation type="submission" date="2017-04" db="EMBL/GenBank/DDBJ databases">
        <authorList>
            <person name="Varghese N."/>
            <person name="Submissions S."/>
        </authorList>
    </citation>
    <scope>NUCLEOTIDE SEQUENCE [LARGE SCALE GENOMIC DNA]</scope>
    <source>
        <strain evidence="4">B5P</strain>
    </source>
</reference>
<sequence>MKHLILAAPFVLLVATPALADDRPPTPDERVRIEAALRGEGYTSWGSIELDDNRVWEVDDAIDDEGKEWDLELDTQSLAISKKDD</sequence>
<organism evidence="3 4">
    <name type="scientific">Mesorhizobium australicum</name>
    <dbReference type="NCBI Taxonomy" id="536018"/>
    <lineage>
        <taxon>Bacteria</taxon>
        <taxon>Pseudomonadati</taxon>
        <taxon>Pseudomonadota</taxon>
        <taxon>Alphaproteobacteria</taxon>
        <taxon>Hyphomicrobiales</taxon>
        <taxon>Phyllobacteriaceae</taxon>
        <taxon>Mesorhizobium</taxon>
    </lineage>
</organism>
<proteinExistence type="predicted"/>
<accession>A0A1X7NUP4</accession>
<name>A0A1X7NUP4_9HYPH</name>
<evidence type="ECO:0000313" key="3">
    <source>
        <dbReference type="EMBL" id="SMH41453.1"/>
    </source>
</evidence>
<dbReference type="Pfam" id="PF13670">
    <property type="entry name" value="PepSY_2"/>
    <property type="match status" value="1"/>
</dbReference>
<dbReference type="RefSeq" id="WP_085467633.1">
    <property type="nucleotide sequence ID" value="NZ_FXBL01000004.1"/>
</dbReference>
<feature type="chain" id="PRO_5011965215" evidence="1">
    <location>
        <begin position="21"/>
        <end position="85"/>
    </location>
</feature>